<reference evidence="2 3" key="1">
    <citation type="submission" date="2023-02" db="EMBL/GenBank/DDBJ databases">
        <title>LHISI_Scaffold_Assembly.</title>
        <authorList>
            <person name="Stuart O.P."/>
            <person name="Cleave R."/>
            <person name="Magrath M.J.L."/>
            <person name="Mikheyev A.S."/>
        </authorList>
    </citation>
    <scope>NUCLEOTIDE SEQUENCE [LARGE SCALE GENOMIC DNA]</scope>
    <source>
        <strain evidence="2">Daus_M_001</strain>
        <tissue evidence="2">Leg muscle</tissue>
    </source>
</reference>
<evidence type="ECO:0000313" key="2">
    <source>
        <dbReference type="EMBL" id="KAJ8897410.1"/>
    </source>
</evidence>
<dbReference type="EMBL" id="JARBHB010000001">
    <property type="protein sequence ID" value="KAJ8897410.1"/>
    <property type="molecule type" value="Genomic_DNA"/>
</dbReference>
<evidence type="ECO:0000313" key="3">
    <source>
        <dbReference type="Proteomes" id="UP001159363"/>
    </source>
</evidence>
<proteinExistence type="predicted"/>
<sequence>MFANSFRDKIDVKHVYSEVTFAIGSQFIKHALDSEAIEDLQTRTEFHTANCGVTLVTLGINHTVTEECAMAAIYSKHNDQGGIKAAQLARNLGNYGSTANFNTVMKIRAIGVIGSSSALVKYDQLSASISCTLQCSLQRCFRNTSGNPLFRLDSVDYVLLISRVESDHNNETRPCITLMQRKTGNDSYLTSTPFKAAHYKSLHPDCFPLSGNPFPWVVHSNLGSVESIVPDSFLHAPSSFTACKFNIEINLITISDHTADEMRNNKGGRVCWLRIVGHMSSPSVAVIGERPLTYSNPRPRAKLIDEYQLSCKFTVIQLRVLRVVGKPGRSNSKRNFIPTLLHTRTGFDSRLGRLQDLHMREPCQTMPLVGGFSRGSPVFPALAFCRCSILFLISLSSALETSLLRAAQFSQLNSTLKSKKLKLLQIGVFDDRPANSEFFTPRGSHSSNQGHFQSHAQIIEIGCYYIKRAATSFHLGVLLYSVMLPWCCLVTKCEPTPMWCGSGSMDAVLRIKNSVNAVHYKNRFHSRPWKIELLELVAARIFWSSPPSARREVRRTFCAKVSSAKDTPAFTYHCETRAVDVLLCPRRFHTTARLLVCNTRCSAELTHPVRDGVMFGYPPVSFKIEMYPRQKLCDGNRIVMFDIRFHYERANDDWHSMRCGVLGTGYKYVESASVASMHHEGWRRTKMAESSKKPAHRSCPRPTTPFPYTGQERVSQRDALSKVIQPAIDPTPLLAKPLLDHAVPTPSLHRQPRTCLLSKNFRDS</sequence>
<accession>A0ABQ9IL21</accession>
<feature type="region of interest" description="Disordered" evidence="1">
    <location>
        <begin position="688"/>
        <end position="712"/>
    </location>
</feature>
<comment type="caution">
    <text evidence="2">The sequence shown here is derived from an EMBL/GenBank/DDBJ whole genome shotgun (WGS) entry which is preliminary data.</text>
</comment>
<name>A0ABQ9IL21_9NEOP</name>
<keyword evidence="3" id="KW-1185">Reference proteome</keyword>
<gene>
    <name evidence="2" type="ORF">PR048_002756</name>
</gene>
<dbReference type="Proteomes" id="UP001159363">
    <property type="component" value="Chromosome 1"/>
</dbReference>
<organism evidence="2 3">
    <name type="scientific">Dryococelus australis</name>
    <dbReference type="NCBI Taxonomy" id="614101"/>
    <lineage>
        <taxon>Eukaryota</taxon>
        <taxon>Metazoa</taxon>
        <taxon>Ecdysozoa</taxon>
        <taxon>Arthropoda</taxon>
        <taxon>Hexapoda</taxon>
        <taxon>Insecta</taxon>
        <taxon>Pterygota</taxon>
        <taxon>Neoptera</taxon>
        <taxon>Polyneoptera</taxon>
        <taxon>Phasmatodea</taxon>
        <taxon>Verophasmatodea</taxon>
        <taxon>Anareolatae</taxon>
        <taxon>Phasmatidae</taxon>
        <taxon>Eurycanthinae</taxon>
        <taxon>Dryococelus</taxon>
    </lineage>
</organism>
<evidence type="ECO:0000256" key="1">
    <source>
        <dbReference type="SAM" id="MobiDB-lite"/>
    </source>
</evidence>
<protein>
    <submittedName>
        <fullName evidence="2">Uncharacterized protein</fullName>
    </submittedName>
</protein>